<feature type="region of interest" description="Disordered" evidence="2">
    <location>
        <begin position="108"/>
        <end position="209"/>
    </location>
</feature>
<feature type="compositionally biased region" description="Basic and acidic residues" evidence="2">
    <location>
        <begin position="745"/>
        <end position="763"/>
    </location>
</feature>
<feature type="region of interest" description="Disordered" evidence="2">
    <location>
        <begin position="641"/>
        <end position="821"/>
    </location>
</feature>
<accession>A0A1B6C8Y5</accession>
<feature type="region of interest" description="Disordered" evidence="2">
    <location>
        <begin position="1"/>
        <end position="24"/>
    </location>
</feature>
<evidence type="ECO:0000256" key="1">
    <source>
        <dbReference type="SAM" id="Coils"/>
    </source>
</evidence>
<organism evidence="3">
    <name type="scientific">Clastoptera arizonana</name>
    <name type="common">Arizona spittle bug</name>
    <dbReference type="NCBI Taxonomy" id="38151"/>
    <lineage>
        <taxon>Eukaryota</taxon>
        <taxon>Metazoa</taxon>
        <taxon>Ecdysozoa</taxon>
        <taxon>Arthropoda</taxon>
        <taxon>Hexapoda</taxon>
        <taxon>Insecta</taxon>
        <taxon>Pterygota</taxon>
        <taxon>Neoptera</taxon>
        <taxon>Paraneoptera</taxon>
        <taxon>Hemiptera</taxon>
        <taxon>Auchenorrhyncha</taxon>
        <taxon>Cercopoidea</taxon>
        <taxon>Clastopteridae</taxon>
        <taxon>Clastoptera</taxon>
    </lineage>
</organism>
<feature type="coiled-coil region" evidence="1">
    <location>
        <begin position="562"/>
        <end position="610"/>
    </location>
</feature>
<feature type="compositionally biased region" description="Polar residues" evidence="2">
    <location>
        <begin position="108"/>
        <end position="119"/>
    </location>
</feature>
<evidence type="ECO:0000256" key="2">
    <source>
        <dbReference type="SAM" id="MobiDB-lite"/>
    </source>
</evidence>
<feature type="compositionally biased region" description="Polar residues" evidence="2">
    <location>
        <begin position="707"/>
        <end position="721"/>
    </location>
</feature>
<protein>
    <submittedName>
        <fullName evidence="3">Uncharacterized protein</fullName>
    </submittedName>
</protein>
<feature type="coiled-coil region" evidence="1">
    <location>
        <begin position="278"/>
        <end position="340"/>
    </location>
</feature>
<dbReference type="AlphaFoldDB" id="A0A1B6C8Y5"/>
<feature type="compositionally biased region" description="Basic and acidic residues" evidence="2">
    <location>
        <begin position="667"/>
        <end position="681"/>
    </location>
</feature>
<keyword evidence="1" id="KW-0175">Coiled coil</keyword>
<reference evidence="3" key="1">
    <citation type="submission" date="2015-12" db="EMBL/GenBank/DDBJ databases">
        <title>De novo transcriptome assembly of four potential Pierce s Disease insect vectors from Arizona vineyards.</title>
        <authorList>
            <person name="Tassone E.E."/>
        </authorList>
    </citation>
    <scope>NUCLEOTIDE SEQUENCE</scope>
</reference>
<feature type="compositionally biased region" description="Basic and acidic residues" evidence="2">
    <location>
        <begin position="808"/>
        <end position="821"/>
    </location>
</feature>
<evidence type="ECO:0000313" key="3">
    <source>
        <dbReference type="EMBL" id="JAS09921.1"/>
    </source>
</evidence>
<proteinExistence type="predicted"/>
<feature type="compositionally biased region" description="Low complexity" evidence="2">
    <location>
        <begin position="163"/>
        <end position="182"/>
    </location>
</feature>
<name>A0A1B6C8Y5_9HEMI</name>
<sequence length="840" mass="94268">MERRSLSELNMQGLARSDEEPSVDITAASNSAPVTVTSVVPFHYLINEQAKSIVALQELQNEVSALLEFRDLVMETFPHLRQKMVSSTAPPTPSGIRQYHQNTISQIPLTASLQGSPNGKTRDWEPGVRVKRKLHQNSREQETSVPSLIPRSRSNSHGKAPKSGEVGNSSSSTGSSAVQDSGFCTESKEHCSTSSGATNSTSRKTDPDQEADDELWNLLDLIHRKGTKLRLEVEYLQQKFDKSENNEKKRRTKSLSDLTTSDNNVVKSEGVSVLDIEVEGLRRERDLLLDRVTEMEAENLANLTQTNHLLAEIGVLNSEKRDLEDQLRTAIVTKAELNSRIHDLHLQFVNRSENKYNRILYAPIAKGDSRTISNRLASSQVLIGGSSCFTPVKRSLSNEDSVCVSDNLNTNFKEFTRHRQREDHPNRIKRTSKDLSVLKQSGEYSDDFDGLKTQDIQFRLKDSPKIEDSDTSSRDFEFSPKYSSSANAVPIIDSVSECAKCIHVSDKLGTLDGIISSPSTEMKGIPPDKEKVAAILKEHNVVELQRHLLTTTYENKIFQCKVEKLTKSRMDLMSQVDKIKEENEDLRFQLEEKSIELEGTRARIRLLERLQSSKLSSDLVENIITHSHTLLPVSHDSTPNPILTHLALPSTPSNEDTIHHSSSTESAHNDDIQEKRSESPRKRAPSKIPLKSYSAPKPPSGRLAIPRNSSNSRLLKDNMSSLGKKEKEKTWDPISRSMKESSIGSKRESPIGRPSKDSLKEHLTSVNRRTRKISDNRLNQDVSFSSTNSTPSMRRDPPSSPAPKKIPPQRERIITSDQNEAKVRPKLSFWSNWLRMSGPS</sequence>
<feature type="compositionally biased region" description="Polar residues" evidence="2">
    <location>
        <begin position="192"/>
        <end position="202"/>
    </location>
</feature>
<gene>
    <name evidence="3" type="ORF">g.34931</name>
</gene>
<feature type="compositionally biased region" description="Polar residues" evidence="2">
    <location>
        <begin position="650"/>
        <end position="666"/>
    </location>
</feature>
<feature type="compositionally biased region" description="Polar residues" evidence="2">
    <location>
        <begin position="776"/>
        <end position="792"/>
    </location>
</feature>
<dbReference type="EMBL" id="GEDC01027377">
    <property type="protein sequence ID" value="JAS09921.1"/>
    <property type="molecule type" value="Transcribed_RNA"/>
</dbReference>